<accession>A0AAD4LWM6</accession>
<feature type="domain" description="Metaxin glutathione S-transferase" evidence="1">
    <location>
        <begin position="249"/>
        <end position="309"/>
    </location>
</feature>
<dbReference type="InterPro" id="IPR033468">
    <property type="entry name" value="Metaxin_GST"/>
</dbReference>
<dbReference type="EMBL" id="WTXG01000176">
    <property type="protein sequence ID" value="KAI0291078.1"/>
    <property type="molecule type" value="Genomic_DNA"/>
</dbReference>
<evidence type="ECO:0000313" key="2">
    <source>
        <dbReference type="EMBL" id="KAI0291078.1"/>
    </source>
</evidence>
<name>A0AAD4LWM6_9AGAM</name>
<evidence type="ECO:0000313" key="3">
    <source>
        <dbReference type="Proteomes" id="UP001203297"/>
    </source>
</evidence>
<dbReference type="Pfam" id="PF17171">
    <property type="entry name" value="GST_C_6"/>
    <property type="match status" value="1"/>
</dbReference>
<gene>
    <name evidence="2" type="ORF">B0F90DRAFT_407905</name>
</gene>
<reference evidence="2" key="1">
    <citation type="journal article" date="2022" name="New Phytol.">
        <title>Evolutionary transition to the ectomycorrhizal habit in the genomes of a hyperdiverse lineage of mushroom-forming fungi.</title>
        <authorList>
            <person name="Looney B."/>
            <person name="Miyauchi S."/>
            <person name="Morin E."/>
            <person name="Drula E."/>
            <person name="Courty P.E."/>
            <person name="Kohler A."/>
            <person name="Kuo A."/>
            <person name="LaButti K."/>
            <person name="Pangilinan J."/>
            <person name="Lipzen A."/>
            <person name="Riley R."/>
            <person name="Andreopoulos W."/>
            <person name="He G."/>
            <person name="Johnson J."/>
            <person name="Nolan M."/>
            <person name="Tritt A."/>
            <person name="Barry K.W."/>
            <person name="Grigoriev I.V."/>
            <person name="Nagy L.G."/>
            <person name="Hibbett D."/>
            <person name="Henrissat B."/>
            <person name="Matheny P.B."/>
            <person name="Labbe J."/>
            <person name="Martin F.M."/>
        </authorList>
    </citation>
    <scope>NUCLEOTIDE SEQUENCE</scope>
    <source>
        <strain evidence="2">BPL690</strain>
    </source>
</reference>
<organism evidence="2 3">
    <name type="scientific">Multifurca ochricompacta</name>
    <dbReference type="NCBI Taxonomy" id="376703"/>
    <lineage>
        <taxon>Eukaryota</taxon>
        <taxon>Fungi</taxon>
        <taxon>Dikarya</taxon>
        <taxon>Basidiomycota</taxon>
        <taxon>Agaricomycotina</taxon>
        <taxon>Agaricomycetes</taxon>
        <taxon>Russulales</taxon>
        <taxon>Russulaceae</taxon>
        <taxon>Multifurca</taxon>
    </lineage>
</organism>
<dbReference type="AlphaFoldDB" id="A0AAD4LWM6"/>
<dbReference type="InterPro" id="IPR036282">
    <property type="entry name" value="Glutathione-S-Trfase_C_sf"/>
</dbReference>
<evidence type="ECO:0000259" key="1">
    <source>
        <dbReference type="Pfam" id="PF17171"/>
    </source>
</evidence>
<proteinExistence type="predicted"/>
<dbReference type="Proteomes" id="UP001203297">
    <property type="component" value="Unassembled WGS sequence"/>
</dbReference>
<dbReference type="SUPFAM" id="SSF47616">
    <property type="entry name" value="GST C-terminal domain-like"/>
    <property type="match status" value="1"/>
</dbReference>
<sequence length="324" mass="35884">MTTTPTTSTPISKTSILTVPQPLAKLFSYFPLKTYPPLNPIKVPIINPLLWIHPPAPSVPGKESALSADIECLKWQAHIALRGLQDISVRWDISEEGALGGRLPNLQVPSELARDVDGELLAAHNIPTWIDEKVGELDDLEGFKDVESRDESHAWISLLEGDVHAALVRLLKKNQFPSTHFFITGFGLGVGSTPTFLFYHSVLQMPPSTTQRPIENILTPPPAPLSGFSSILPPYGARLLPSAIASRYRDAIAALSERLGQHEWFLGSSGPTALDAVAFAYFHVLLHAEDDLRIEIARRVNLVHWEHRVRERVRAAFVPYKNAQ</sequence>
<protein>
    <recommendedName>
        <fullName evidence="1">Metaxin glutathione S-transferase domain-containing protein</fullName>
    </recommendedName>
</protein>
<comment type="caution">
    <text evidence="2">The sequence shown here is derived from an EMBL/GenBank/DDBJ whole genome shotgun (WGS) entry which is preliminary data.</text>
</comment>
<keyword evidence="3" id="KW-1185">Reference proteome</keyword>